<keyword evidence="3" id="KW-1185">Reference proteome</keyword>
<dbReference type="STRING" id="416450.A0A1V6QMM4"/>
<gene>
    <name evidence="2" type="ORF">PENANT_c001G05519</name>
</gene>
<dbReference type="InterPro" id="IPR051678">
    <property type="entry name" value="AGP_Transferase"/>
</dbReference>
<name>A0A1V6QMM4_9EURO</name>
<dbReference type="Gene3D" id="3.90.1200.10">
    <property type="match status" value="1"/>
</dbReference>
<dbReference type="PANTHER" id="PTHR21310">
    <property type="entry name" value="AMINOGLYCOSIDE PHOSPHOTRANSFERASE-RELATED-RELATED"/>
    <property type="match status" value="1"/>
</dbReference>
<dbReference type="PANTHER" id="PTHR21310:SF48">
    <property type="entry name" value="AMINOGLYCOSIDE PHOSPHOTRANSFERASE DOMAIN-CONTAINING PROTEIN"/>
    <property type="match status" value="1"/>
</dbReference>
<dbReference type="Proteomes" id="UP000191672">
    <property type="component" value="Unassembled WGS sequence"/>
</dbReference>
<feature type="domain" description="Aminoglycoside phosphotransferase" evidence="1">
    <location>
        <begin position="144"/>
        <end position="235"/>
    </location>
</feature>
<dbReference type="AlphaFoldDB" id="A0A1V6QMM4"/>
<organism evidence="2 3">
    <name type="scientific">Penicillium antarcticum</name>
    <dbReference type="NCBI Taxonomy" id="416450"/>
    <lineage>
        <taxon>Eukaryota</taxon>
        <taxon>Fungi</taxon>
        <taxon>Dikarya</taxon>
        <taxon>Ascomycota</taxon>
        <taxon>Pezizomycotina</taxon>
        <taxon>Eurotiomycetes</taxon>
        <taxon>Eurotiomycetidae</taxon>
        <taxon>Eurotiales</taxon>
        <taxon>Aspergillaceae</taxon>
        <taxon>Penicillium</taxon>
    </lineage>
</organism>
<sequence>MTESDAPCPACHWTPKQQSRCNYTSNVHLFSGTSNRGHWALGTKYILKDRGADPNYEVINTHFLQANTTIPVPTVAQDWTENSRHFTMVERSARKELAHCTAEYLGQLRSLQSETMGSVDGLPLYCGFLFPGKGNEASQVPHGPLTTAEQLWAELEKSLDVHGLDVPQAVKVRLRDRMPDPAPWTFTHGDLAICNIMVDPMTYEMTGIIDWERSGYFPVWWEFAFAVLGLSQEDKEWKDLLRGNLANHEEALNWWLDFKACTDFRGDSVN</sequence>
<dbReference type="InterPro" id="IPR002575">
    <property type="entry name" value="Aminoglycoside_PTrfase"/>
</dbReference>
<protein>
    <recommendedName>
        <fullName evidence="1">Aminoglycoside phosphotransferase domain-containing protein</fullName>
    </recommendedName>
</protein>
<evidence type="ECO:0000313" key="3">
    <source>
        <dbReference type="Proteomes" id="UP000191672"/>
    </source>
</evidence>
<proteinExistence type="predicted"/>
<comment type="caution">
    <text evidence="2">The sequence shown here is derived from an EMBL/GenBank/DDBJ whole genome shotgun (WGS) entry which is preliminary data.</text>
</comment>
<evidence type="ECO:0000259" key="1">
    <source>
        <dbReference type="Pfam" id="PF01636"/>
    </source>
</evidence>
<reference evidence="3" key="1">
    <citation type="journal article" date="2017" name="Nat. Microbiol.">
        <title>Global analysis of biosynthetic gene clusters reveals vast potential of secondary metabolite production in Penicillium species.</title>
        <authorList>
            <person name="Nielsen J.C."/>
            <person name="Grijseels S."/>
            <person name="Prigent S."/>
            <person name="Ji B."/>
            <person name="Dainat J."/>
            <person name="Nielsen K.F."/>
            <person name="Frisvad J.C."/>
            <person name="Workman M."/>
            <person name="Nielsen J."/>
        </authorList>
    </citation>
    <scope>NUCLEOTIDE SEQUENCE [LARGE SCALE GENOMIC DNA]</scope>
    <source>
        <strain evidence="3">IBT 31811</strain>
    </source>
</reference>
<dbReference type="SUPFAM" id="SSF56112">
    <property type="entry name" value="Protein kinase-like (PK-like)"/>
    <property type="match status" value="1"/>
</dbReference>
<dbReference type="Pfam" id="PF01636">
    <property type="entry name" value="APH"/>
    <property type="match status" value="1"/>
</dbReference>
<dbReference type="InterPro" id="IPR011009">
    <property type="entry name" value="Kinase-like_dom_sf"/>
</dbReference>
<dbReference type="EMBL" id="MDYN01000001">
    <property type="protein sequence ID" value="OQD90508.1"/>
    <property type="molecule type" value="Genomic_DNA"/>
</dbReference>
<evidence type="ECO:0000313" key="2">
    <source>
        <dbReference type="EMBL" id="OQD90508.1"/>
    </source>
</evidence>
<accession>A0A1V6QMM4</accession>